<reference evidence="1" key="2">
    <citation type="submission" date="2023-01" db="EMBL/GenBank/DDBJ databases">
        <authorList>
            <person name="Petersen C."/>
        </authorList>
    </citation>
    <scope>NUCLEOTIDE SEQUENCE</scope>
    <source>
        <strain evidence="1">IBT 17514</strain>
    </source>
</reference>
<dbReference type="EMBL" id="JAQJAN010000001">
    <property type="protein sequence ID" value="KAJ5741084.1"/>
    <property type="molecule type" value="Genomic_DNA"/>
</dbReference>
<protein>
    <submittedName>
        <fullName evidence="1">Uncharacterized protein</fullName>
    </submittedName>
</protein>
<dbReference type="AlphaFoldDB" id="A0AAD6N1D2"/>
<evidence type="ECO:0000313" key="2">
    <source>
        <dbReference type="Proteomes" id="UP001215712"/>
    </source>
</evidence>
<proteinExistence type="predicted"/>
<evidence type="ECO:0000313" key="1">
    <source>
        <dbReference type="EMBL" id="KAJ5741084.1"/>
    </source>
</evidence>
<dbReference type="Pfam" id="PF12520">
    <property type="entry name" value="DUF3723"/>
    <property type="match status" value="2"/>
</dbReference>
<reference evidence="1" key="1">
    <citation type="journal article" date="2023" name="IMA Fungus">
        <title>Comparative genomic study of the Penicillium genus elucidates a diverse pangenome and 15 lateral gene transfer events.</title>
        <authorList>
            <person name="Petersen C."/>
            <person name="Sorensen T."/>
            <person name="Nielsen M.R."/>
            <person name="Sondergaard T.E."/>
            <person name="Sorensen J.L."/>
            <person name="Fitzpatrick D.A."/>
            <person name="Frisvad J.C."/>
            <person name="Nielsen K.L."/>
        </authorList>
    </citation>
    <scope>NUCLEOTIDE SEQUENCE</scope>
    <source>
        <strain evidence="1">IBT 17514</strain>
    </source>
</reference>
<dbReference type="Proteomes" id="UP001215712">
    <property type="component" value="Unassembled WGS sequence"/>
</dbReference>
<keyword evidence="2" id="KW-1185">Reference proteome</keyword>
<dbReference type="InterPro" id="IPR022198">
    <property type="entry name" value="DUF3723"/>
</dbReference>
<name>A0AAD6N1D2_9EURO</name>
<accession>A0AAD6N1D2</accession>
<comment type="caution">
    <text evidence="1">The sequence shown here is derived from an EMBL/GenBank/DDBJ whole genome shotgun (WGS) entry which is preliminary data.</text>
</comment>
<sequence>MSETLERQQFYKGRAKISLHHFEINKSAPRTINEFNVQNMDRCLQSEGISRLNPDNFVKVLIDASVLEQALATQNASEAILHGPLQFLNLPDTTRLHVLQGNLRILAATRRSVKWWVAELYTYDGFEPDILDYNTVDELETLMPRLSLNDRAIIQDKMQKGILQKARSEDRPRVLDRLMEIDGRILSFHTFTRDFLFFEACMIALKTLLPKNFGGTMLQGFQEAHFQSLPGLTLQVSEERFENRAPSVDEVIRSYEQLFLAAMRDFPSLTSLKPYQDDQILKEELGSRLDRSINLAEIAMKLGFQNDTILSHGQGTIARYQMVTEEFLRQLQP</sequence>
<gene>
    <name evidence="1" type="ORF">N7493_000956</name>
</gene>
<organism evidence="1 2">
    <name type="scientific">Penicillium malachiteum</name>
    <dbReference type="NCBI Taxonomy" id="1324776"/>
    <lineage>
        <taxon>Eukaryota</taxon>
        <taxon>Fungi</taxon>
        <taxon>Dikarya</taxon>
        <taxon>Ascomycota</taxon>
        <taxon>Pezizomycotina</taxon>
        <taxon>Eurotiomycetes</taxon>
        <taxon>Eurotiomycetidae</taxon>
        <taxon>Eurotiales</taxon>
        <taxon>Aspergillaceae</taxon>
        <taxon>Penicillium</taxon>
    </lineage>
</organism>